<dbReference type="EMBL" id="BKDJ01000003">
    <property type="protein sequence ID" value="GER22444.1"/>
    <property type="molecule type" value="Genomic_DNA"/>
</dbReference>
<accession>A0A5A7NNE2</accession>
<organism evidence="1 2">
    <name type="scientific">Zafaria cholistanensis</name>
    <dbReference type="NCBI Taxonomy" id="1682741"/>
    <lineage>
        <taxon>Bacteria</taxon>
        <taxon>Bacillati</taxon>
        <taxon>Actinomycetota</taxon>
        <taxon>Actinomycetes</taxon>
        <taxon>Micrococcales</taxon>
        <taxon>Micrococcaceae</taxon>
        <taxon>Zafaria</taxon>
    </lineage>
</organism>
<reference evidence="1 2" key="1">
    <citation type="submission" date="2019-09" db="EMBL/GenBank/DDBJ databases">
        <title>Arthrobacter zafarii sp. nov., a moderately thermotolerant and halotolerant actinobacterium isolated from Cholistan desert soil of Pakistan.</title>
        <authorList>
            <person name="Amin A."/>
            <person name="Ahmed I."/>
            <person name="Khalid N."/>
            <person name="Schumann P."/>
            <person name="Busse H.J."/>
            <person name="Khan I.U."/>
            <person name="Li S."/>
            <person name="Li W.J."/>
        </authorList>
    </citation>
    <scope>NUCLEOTIDE SEQUENCE [LARGE SCALE GENOMIC DNA]</scope>
    <source>
        <strain evidence="1 2">NCCP-1664</strain>
    </source>
</reference>
<evidence type="ECO:0000313" key="2">
    <source>
        <dbReference type="Proteomes" id="UP000325307"/>
    </source>
</evidence>
<sequence length="54" mass="5333">MDRSCRAGPNLLGSRPRDILSARNVPAASHAATAASITAASAGAALMGCPVLLT</sequence>
<dbReference type="AlphaFoldDB" id="A0A5A7NNE2"/>
<proteinExistence type="predicted"/>
<name>A0A5A7NNE2_9MICC</name>
<evidence type="ECO:0000313" key="1">
    <source>
        <dbReference type="EMBL" id="GER22444.1"/>
    </source>
</evidence>
<comment type="caution">
    <text evidence="1">The sequence shown here is derived from an EMBL/GenBank/DDBJ whole genome shotgun (WGS) entry which is preliminary data.</text>
</comment>
<gene>
    <name evidence="1" type="ORF">NCCP1664_09410</name>
</gene>
<protein>
    <submittedName>
        <fullName evidence="1">Uncharacterized protein</fullName>
    </submittedName>
</protein>
<dbReference type="Proteomes" id="UP000325307">
    <property type="component" value="Unassembled WGS sequence"/>
</dbReference>
<keyword evidence="2" id="KW-1185">Reference proteome</keyword>